<accession>A0ABV2AUT6</accession>
<dbReference type="EMBL" id="JBDODL010005068">
    <property type="protein sequence ID" value="MES1923201.1"/>
    <property type="molecule type" value="Genomic_DNA"/>
</dbReference>
<evidence type="ECO:0000313" key="1">
    <source>
        <dbReference type="EMBL" id="MES1923201.1"/>
    </source>
</evidence>
<name>A0ABV2AUT6_9EUKA</name>
<organism evidence="1 2">
    <name type="scientific">Bonamia ostreae</name>
    <dbReference type="NCBI Taxonomy" id="126728"/>
    <lineage>
        <taxon>Eukaryota</taxon>
        <taxon>Sar</taxon>
        <taxon>Rhizaria</taxon>
        <taxon>Endomyxa</taxon>
        <taxon>Ascetosporea</taxon>
        <taxon>Haplosporida</taxon>
        <taxon>Bonamia</taxon>
    </lineage>
</organism>
<comment type="caution">
    <text evidence="1">The sequence shown here is derived from an EMBL/GenBank/DDBJ whole genome shotgun (WGS) entry which is preliminary data.</text>
</comment>
<dbReference type="Proteomes" id="UP001439008">
    <property type="component" value="Unassembled WGS sequence"/>
</dbReference>
<evidence type="ECO:0000313" key="2">
    <source>
        <dbReference type="Proteomes" id="UP001439008"/>
    </source>
</evidence>
<sequence>MSSKMQFVPDFPKDLKAYNSKLSLETAYQRILSVGLANGDIGCIQPEELADSLLQSAKKKFVLRAYDGFEPSGRF</sequence>
<proteinExistence type="predicted"/>
<keyword evidence="2" id="KW-1185">Reference proteome</keyword>
<reference evidence="1 2" key="1">
    <citation type="journal article" date="2024" name="BMC Biol.">
        <title>Comparative genomics of Ascetosporea gives new insight into the evolutionary basis for animal parasitism in Rhizaria.</title>
        <authorList>
            <person name="Hiltunen Thoren M."/>
            <person name="Onut-Brannstrom I."/>
            <person name="Alfjorden A."/>
            <person name="Peckova H."/>
            <person name="Swords F."/>
            <person name="Hooper C."/>
            <person name="Holzer A.S."/>
            <person name="Bass D."/>
            <person name="Burki F."/>
        </authorList>
    </citation>
    <scope>NUCLEOTIDE SEQUENCE [LARGE SCALE GENOMIC DNA]</scope>
    <source>
        <strain evidence="1">20-A016</strain>
    </source>
</reference>
<gene>
    <name evidence="1" type="ORF">MHBO_004744</name>
</gene>
<protein>
    <submittedName>
        <fullName evidence="1">Uncharacterized protein</fullName>
    </submittedName>
</protein>